<dbReference type="InterPro" id="IPR005119">
    <property type="entry name" value="LysR_subst-bd"/>
</dbReference>
<dbReference type="EMBL" id="JBHUMV010000002">
    <property type="protein sequence ID" value="MFD2753449.1"/>
    <property type="molecule type" value="Genomic_DNA"/>
</dbReference>
<dbReference type="Gene3D" id="3.40.190.290">
    <property type="match status" value="1"/>
</dbReference>
<keyword evidence="2" id="KW-0805">Transcription regulation</keyword>
<evidence type="ECO:0000256" key="3">
    <source>
        <dbReference type="ARBA" id="ARBA00023125"/>
    </source>
</evidence>
<dbReference type="PANTHER" id="PTHR30419">
    <property type="entry name" value="HTH-TYPE TRANSCRIPTIONAL REGULATOR YBHD"/>
    <property type="match status" value="1"/>
</dbReference>
<dbReference type="Gene3D" id="1.10.10.10">
    <property type="entry name" value="Winged helix-like DNA-binding domain superfamily/Winged helix DNA-binding domain"/>
    <property type="match status" value="1"/>
</dbReference>
<dbReference type="SUPFAM" id="SSF46785">
    <property type="entry name" value="Winged helix' DNA-binding domain"/>
    <property type="match status" value="1"/>
</dbReference>
<evidence type="ECO:0000256" key="1">
    <source>
        <dbReference type="ARBA" id="ARBA00009437"/>
    </source>
</evidence>
<dbReference type="PROSITE" id="PS50931">
    <property type="entry name" value="HTH_LYSR"/>
    <property type="match status" value="1"/>
</dbReference>
<keyword evidence="4" id="KW-0804">Transcription</keyword>
<evidence type="ECO:0000256" key="4">
    <source>
        <dbReference type="ARBA" id="ARBA00023163"/>
    </source>
</evidence>
<evidence type="ECO:0000259" key="5">
    <source>
        <dbReference type="PROSITE" id="PS50931"/>
    </source>
</evidence>
<dbReference type="RefSeq" id="WP_066474990.1">
    <property type="nucleotide sequence ID" value="NZ_BCNT01000004.1"/>
</dbReference>
<dbReference type="InterPro" id="IPR036390">
    <property type="entry name" value="WH_DNA-bd_sf"/>
</dbReference>
<gene>
    <name evidence="6" type="ORF">ACFSW6_05085</name>
</gene>
<dbReference type="SUPFAM" id="SSF53850">
    <property type="entry name" value="Periplasmic binding protein-like II"/>
    <property type="match status" value="1"/>
</dbReference>
<proteinExistence type="inferred from homology"/>
<protein>
    <submittedName>
        <fullName evidence="6">LysR substrate-binding domain-containing protein</fullName>
    </submittedName>
</protein>
<comment type="similarity">
    <text evidence="1">Belongs to the LysR transcriptional regulatory family.</text>
</comment>
<dbReference type="InterPro" id="IPR050950">
    <property type="entry name" value="HTH-type_LysR_regulators"/>
</dbReference>
<feature type="domain" description="HTH lysR-type" evidence="5">
    <location>
        <begin position="3"/>
        <end position="60"/>
    </location>
</feature>
<dbReference type="PANTHER" id="PTHR30419:SF2">
    <property type="entry name" value="LYSR FAMILY TRANSCRIPTIONAL REGULATOR"/>
    <property type="match status" value="1"/>
</dbReference>
<reference evidence="7" key="1">
    <citation type="journal article" date="2019" name="Int. J. Syst. Evol. Microbiol.">
        <title>The Global Catalogue of Microorganisms (GCM) 10K type strain sequencing project: providing services to taxonomists for standard genome sequencing and annotation.</title>
        <authorList>
            <consortium name="The Broad Institute Genomics Platform"/>
            <consortium name="The Broad Institute Genome Sequencing Center for Infectious Disease"/>
            <person name="Wu L."/>
            <person name="Ma J."/>
        </authorList>
    </citation>
    <scope>NUCLEOTIDE SEQUENCE [LARGE SCALE GENOMIC DNA]</scope>
    <source>
        <strain evidence="7">TISTR 1906</strain>
    </source>
</reference>
<dbReference type="InterPro" id="IPR000847">
    <property type="entry name" value="LysR_HTH_N"/>
</dbReference>
<dbReference type="Proteomes" id="UP001597463">
    <property type="component" value="Unassembled WGS sequence"/>
</dbReference>
<name>A0ABW5UIP2_9BURK</name>
<comment type="caution">
    <text evidence="6">The sequence shown here is derived from an EMBL/GenBank/DDBJ whole genome shotgun (WGS) entry which is preliminary data.</text>
</comment>
<accession>A0ABW5UIP2</accession>
<dbReference type="Pfam" id="PF03466">
    <property type="entry name" value="LysR_substrate"/>
    <property type="match status" value="1"/>
</dbReference>
<keyword evidence="7" id="KW-1185">Reference proteome</keyword>
<sequence>MQFDLKDLRLFVLIAQTGSLTRASEQSHLSLAATSARIRALEEQAGMPLLIREARGVRLSAPGEAFLHHARAMLQQSRQLQADLQEYGAGLRGHVRVFANTTAVADFMPDILAAYLTEHPHISVDLQERPNAGIAADIRDGRADLGIVAGAVDTHGLRVMHFSTDRLVLVAPDTERWAKLDCVAFADVLHERFVGMHRGSTLQTFLDHLGQQLGATLKLRIQLSSFDTMCRMVAAGVGIAVVPETVALRFRGTPQVCRVPLTDAWAVRPRYMLVREEQQLSAHLQELIAAIEDYHDCPTPEFPGASAR</sequence>
<evidence type="ECO:0000256" key="2">
    <source>
        <dbReference type="ARBA" id="ARBA00023015"/>
    </source>
</evidence>
<dbReference type="CDD" id="cd08421">
    <property type="entry name" value="PBP2_LTTR_like_1"/>
    <property type="match status" value="1"/>
</dbReference>
<dbReference type="InterPro" id="IPR036388">
    <property type="entry name" value="WH-like_DNA-bd_sf"/>
</dbReference>
<dbReference type="Pfam" id="PF00126">
    <property type="entry name" value="HTH_1"/>
    <property type="match status" value="1"/>
</dbReference>
<organism evidence="6 7">
    <name type="scientific">Comamonas terrae</name>
    <dbReference type="NCBI Taxonomy" id="673548"/>
    <lineage>
        <taxon>Bacteria</taxon>
        <taxon>Pseudomonadati</taxon>
        <taxon>Pseudomonadota</taxon>
        <taxon>Betaproteobacteria</taxon>
        <taxon>Burkholderiales</taxon>
        <taxon>Comamonadaceae</taxon>
        <taxon>Comamonas</taxon>
    </lineage>
</organism>
<evidence type="ECO:0000313" key="7">
    <source>
        <dbReference type="Proteomes" id="UP001597463"/>
    </source>
</evidence>
<keyword evidence="3" id="KW-0238">DNA-binding</keyword>
<evidence type="ECO:0000313" key="6">
    <source>
        <dbReference type="EMBL" id="MFD2753449.1"/>
    </source>
</evidence>